<organism evidence="2 3">
    <name type="scientific">Alkalitalea saponilacus</name>
    <dbReference type="NCBI Taxonomy" id="889453"/>
    <lineage>
        <taxon>Bacteria</taxon>
        <taxon>Pseudomonadati</taxon>
        <taxon>Bacteroidota</taxon>
        <taxon>Bacteroidia</taxon>
        <taxon>Marinilabiliales</taxon>
        <taxon>Marinilabiliaceae</taxon>
        <taxon>Alkalitalea</taxon>
    </lineage>
</organism>
<keyword evidence="1" id="KW-0472">Membrane</keyword>
<accession>A0A1T5HST1</accession>
<proteinExistence type="predicted"/>
<reference evidence="2 3" key="1">
    <citation type="submission" date="2017-02" db="EMBL/GenBank/DDBJ databases">
        <authorList>
            <person name="Peterson S.W."/>
        </authorList>
    </citation>
    <scope>NUCLEOTIDE SEQUENCE [LARGE SCALE GENOMIC DNA]</scope>
    <source>
        <strain evidence="2 3">DSM 24412</strain>
    </source>
</reference>
<feature type="transmembrane region" description="Helical" evidence="1">
    <location>
        <begin position="7"/>
        <end position="24"/>
    </location>
</feature>
<dbReference type="OrthoDB" id="1121875at2"/>
<keyword evidence="1" id="KW-1133">Transmembrane helix</keyword>
<gene>
    <name evidence="2" type="ORF">SAMN03080601_02980</name>
</gene>
<keyword evidence="1" id="KW-0812">Transmembrane</keyword>
<name>A0A1T5HST1_9BACT</name>
<evidence type="ECO:0000313" key="3">
    <source>
        <dbReference type="Proteomes" id="UP000191055"/>
    </source>
</evidence>
<dbReference type="KEGG" id="asx:CDL62_08715"/>
<dbReference type="Proteomes" id="UP000191055">
    <property type="component" value="Unassembled WGS sequence"/>
</dbReference>
<dbReference type="RefSeq" id="WP_079558659.1">
    <property type="nucleotide sequence ID" value="NZ_CP021904.1"/>
</dbReference>
<protein>
    <submittedName>
        <fullName evidence="2">Uncharacterized protein</fullName>
    </submittedName>
</protein>
<dbReference type="EMBL" id="FUYV01000020">
    <property type="protein sequence ID" value="SKC23697.1"/>
    <property type="molecule type" value="Genomic_DNA"/>
</dbReference>
<keyword evidence="3" id="KW-1185">Reference proteome</keyword>
<dbReference type="AlphaFoldDB" id="A0A1T5HST1"/>
<evidence type="ECO:0000313" key="2">
    <source>
        <dbReference type="EMBL" id="SKC23697.1"/>
    </source>
</evidence>
<evidence type="ECO:0000256" key="1">
    <source>
        <dbReference type="SAM" id="Phobius"/>
    </source>
</evidence>
<feature type="transmembrane region" description="Helical" evidence="1">
    <location>
        <begin position="67"/>
        <end position="93"/>
    </location>
</feature>
<sequence length="128" mass="14908">MNNSRKIKTFFVLLALPMVLWLYYNHLTNWHYHLTDNGMVIKHAHPYNSNTLPGTPWQNHHHSNAEFFLLAMLSITATLLLFLLALSLVYQLLYSRLRSYKSLFIFNKGYSITNHMRGPPSFSPTLIG</sequence>